<organism evidence="2 3">
    <name type="scientific">Panicum miliaceum</name>
    <name type="common">Proso millet</name>
    <name type="synonym">Broomcorn millet</name>
    <dbReference type="NCBI Taxonomy" id="4540"/>
    <lineage>
        <taxon>Eukaryota</taxon>
        <taxon>Viridiplantae</taxon>
        <taxon>Streptophyta</taxon>
        <taxon>Embryophyta</taxon>
        <taxon>Tracheophyta</taxon>
        <taxon>Spermatophyta</taxon>
        <taxon>Magnoliopsida</taxon>
        <taxon>Liliopsida</taxon>
        <taxon>Poales</taxon>
        <taxon>Poaceae</taxon>
        <taxon>PACMAD clade</taxon>
        <taxon>Panicoideae</taxon>
        <taxon>Panicodae</taxon>
        <taxon>Paniceae</taxon>
        <taxon>Panicinae</taxon>
        <taxon>Panicum</taxon>
        <taxon>Panicum sect. Panicum</taxon>
    </lineage>
</organism>
<comment type="caution">
    <text evidence="2">The sequence shown here is derived from an EMBL/GenBank/DDBJ whole genome shotgun (WGS) entry which is preliminary data.</text>
</comment>
<dbReference type="STRING" id="4540.A0A3L6PKR6"/>
<dbReference type="InterPro" id="IPR023213">
    <property type="entry name" value="CAT-like_dom_sf"/>
</dbReference>
<evidence type="ECO:0000313" key="2">
    <source>
        <dbReference type="EMBL" id="RLM58205.1"/>
    </source>
</evidence>
<name>A0A3L6PKR6_PANMI</name>
<sequence>MKITVHSSKPVKPAYGPAEAPPPAAGAVVPLTVFDEVNHDEYVPGVFAFHPPAPPAAALEAGLARMLAEYRERAGRLVTLDAAAGRRAIALNDAGARHVEAAADVPLAAVMPLRVGPEAVRLHPSCEDGGGAAAGDQQEAVTVAGNFRTFFGHSSMVMGRLLPRMEGHASLQG</sequence>
<protein>
    <submittedName>
        <fullName evidence="2">Uncharacterized protein</fullName>
    </submittedName>
</protein>
<accession>A0A3L6PKR6</accession>
<feature type="region of interest" description="Disordered" evidence="1">
    <location>
        <begin position="1"/>
        <end position="22"/>
    </location>
</feature>
<dbReference type="EMBL" id="PQIB02000017">
    <property type="protein sequence ID" value="RLM58205.1"/>
    <property type="molecule type" value="Genomic_DNA"/>
</dbReference>
<dbReference type="Gene3D" id="3.30.559.10">
    <property type="entry name" value="Chloramphenicol acetyltransferase-like domain"/>
    <property type="match status" value="1"/>
</dbReference>
<dbReference type="Proteomes" id="UP000275267">
    <property type="component" value="Unassembled WGS sequence"/>
</dbReference>
<dbReference type="AlphaFoldDB" id="A0A3L6PKR6"/>
<dbReference type="Pfam" id="PF02458">
    <property type="entry name" value="Transferase"/>
    <property type="match status" value="1"/>
</dbReference>
<reference evidence="3" key="1">
    <citation type="journal article" date="2019" name="Nat. Commun.">
        <title>The genome of broomcorn millet.</title>
        <authorList>
            <person name="Zou C."/>
            <person name="Miki D."/>
            <person name="Li D."/>
            <person name="Tang Q."/>
            <person name="Xiao L."/>
            <person name="Rajput S."/>
            <person name="Deng P."/>
            <person name="Jia W."/>
            <person name="Huang R."/>
            <person name="Zhang M."/>
            <person name="Sun Y."/>
            <person name="Hu J."/>
            <person name="Fu X."/>
            <person name="Schnable P.S."/>
            <person name="Li F."/>
            <person name="Zhang H."/>
            <person name="Feng B."/>
            <person name="Zhu X."/>
            <person name="Liu R."/>
            <person name="Schnable J.C."/>
            <person name="Zhu J.-K."/>
            <person name="Zhang H."/>
        </authorList>
    </citation>
    <scope>NUCLEOTIDE SEQUENCE [LARGE SCALE GENOMIC DNA]</scope>
</reference>
<dbReference type="GO" id="GO:0016747">
    <property type="term" value="F:acyltransferase activity, transferring groups other than amino-acyl groups"/>
    <property type="evidence" value="ECO:0007669"/>
    <property type="project" value="UniProtKB-ARBA"/>
</dbReference>
<evidence type="ECO:0000313" key="3">
    <source>
        <dbReference type="Proteomes" id="UP000275267"/>
    </source>
</evidence>
<proteinExistence type="predicted"/>
<keyword evidence="3" id="KW-1185">Reference proteome</keyword>
<gene>
    <name evidence="2" type="ORF">C2845_PM18G10990</name>
</gene>
<evidence type="ECO:0000256" key="1">
    <source>
        <dbReference type="SAM" id="MobiDB-lite"/>
    </source>
</evidence>